<dbReference type="GeneID" id="59288829"/>
<comment type="caution">
    <text evidence="2">The sequence shown here is derived from an EMBL/GenBank/DDBJ whole genome shotgun (WGS) entry which is preliminary data.</text>
</comment>
<feature type="signal peptide" evidence="1">
    <location>
        <begin position="1"/>
        <end position="17"/>
    </location>
</feature>
<protein>
    <submittedName>
        <fullName evidence="2">Uncharacterized protein</fullName>
    </submittedName>
</protein>
<reference evidence="2 3" key="1">
    <citation type="journal article" date="2020" name="Genomics">
        <title>Complete, high-quality genomes from long-read metagenomic sequencing of two wolf lichen thalli reveals enigmatic genome architecture.</title>
        <authorList>
            <person name="McKenzie S.K."/>
            <person name="Walston R.F."/>
            <person name="Allen J.L."/>
        </authorList>
    </citation>
    <scope>NUCLEOTIDE SEQUENCE [LARGE SCALE GENOMIC DNA]</scope>
    <source>
        <strain evidence="2">WasteWater2</strain>
    </source>
</reference>
<keyword evidence="1" id="KW-0732">Signal</keyword>
<dbReference type="RefSeq" id="XP_037163938.1">
    <property type="nucleotide sequence ID" value="XM_037309077.1"/>
</dbReference>
<evidence type="ECO:0000313" key="3">
    <source>
        <dbReference type="Proteomes" id="UP000578531"/>
    </source>
</evidence>
<evidence type="ECO:0000256" key="1">
    <source>
        <dbReference type="SAM" id="SignalP"/>
    </source>
</evidence>
<keyword evidence="3" id="KW-1185">Reference proteome</keyword>
<dbReference type="EMBL" id="JACCJC010000029">
    <property type="protein sequence ID" value="KAF6234547.1"/>
    <property type="molecule type" value="Genomic_DNA"/>
</dbReference>
<gene>
    <name evidence="2" type="ORF">HO173_007172</name>
</gene>
<dbReference type="AlphaFoldDB" id="A0A8H6FTL5"/>
<name>A0A8H6FTL5_9LECA</name>
<dbReference type="OrthoDB" id="2342176at2759"/>
<dbReference type="Proteomes" id="UP000578531">
    <property type="component" value="Unassembled WGS sequence"/>
</dbReference>
<proteinExistence type="predicted"/>
<sequence length="133" mass="13943">MQFSLLGLLASAAVVSAVPAPDQYYSGNLLKRQISTCEANTIYCNSSDTFSLCAPGPNGNQEVFFGSVADGTYCDESENKIRANNYGDCSPDGQLFCDISGTAFYECDQGGLIYFGPVAAGTTCVDGTIVATN</sequence>
<organism evidence="2 3">
    <name type="scientific">Letharia columbiana</name>
    <dbReference type="NCBI Taxonomy" id="112416"/>
    <lineage>
        <taxon>Eukaryota</taxon>
        <taxon>Fungi</taxon>
        <taxon>Dikarya</taxon>
        <taxon>Ascomycota</taxon>
        <taxon>Pezizomycotina</taxon>
        <taxon>Lecanoromycetes</taxon>
        <taxon>OSLEUM clade</taxon>
        <taxon>Lecanoromycetidae</taxon>
        <taxon>Lecanorales</taxon>
        <taxon>Lecanorineae</taxon>
        <taxon>Parmeliaceae</taxon>
        <taxon>Letharia</taxon>
    </lineage>
</organism>
<evidence type="ECO:0000313" key="2">
    <source>
        <dbReference type="EMBL" id="KAF6234547.1"/>
    </source>
</evidence>
<accession>A0A8H6FTL5</accession>
<feature type="chain" id="PRO_5034915616" evidence="1">
    <location>
        <begin position="18"/>
        <end position="133"/>
    </location>
</feature>